<dbReference type="InterPro" id="IPR000402">
    <property type="entry name" value="Na/K_ATPase_sub_beta"/>
</dbReference>
<organism evidence="8 9">
    <name type="scientific">Priapulus caudatus</name>
    <name type="common">Priapulid worm</name>
    <dbReference type="NCBI Taxonomy" id="37621"/>
    <lineage>
        <taxon>Eukaryota</taxon>
        <taxon>Metazoa</taxon>
        <taxon>Ecdysozoa</taxon>
        <taxon>Scalidophora</taxon>
        <taxon>Priapulida</taxon>
        <taxon>Priapulimorpha</taxon>
        <taxon>Priapulimorphida</taxon>
        <taxon>Priapulidae</taxon>
        <taxon>Priapulus</taxon>
    </lineage>
</organism>
<dbReference type="GeneID" id="106808479"/>
<proteinExistence type="inferred from homology"/>
<evidence type="ECO:0000313" key="8">
    <source>
        <dbReference type="Proteomes" id="UP000695022"/>
    </source>
</evidence>
<evidence type="ECO:0000256" key="3">
    <source>
        <dbReference type="ARBA" id="ARBA00022692"/>
    </source>
</evidence>
<reference evidence="9" key="1">
    <citation type="submission" date="2025-08" db="UniProtKB">
        <authorList>
            <consortium name="RefSeq"/>
        </authorList>
    </citation>
    <scope>IDENTIFICATION</scope>
</reference>
<comment type="similarity">
    <text evidence="2">Belongs to the X(+)/potassium ATPases subunit beta family.</text>
</comment>
<keyword evidence="5 7" id="KW-1133">Transmembrane helix</keyword>
<keyword evidence="8" id="KW-1185">Reference proteome</keyword>
<comment type="subcellular location">
    <subcellularLocation>
        <location evidence="1">Membrane</location>
        <topology evidence="1">Single-pass type II membrane protein</topology>
    </subcellularLocation>
</comment>
<keyword evidence="4" id="KW-0735">Signal-anchor</keyword>
<protein>
    <submittedName>
        <fullName evidence="9">Sodium/potassium-transporting ATPase subunit beta-like</fullName>
    </submittedName>
</protein>
<evidence type="ECO:0000256" key="1">
    <source>
        <dbReference type="ARBA" id="ARBA00004606"/>
    </source>
</evidence>
<dbReference type="RefSeq" id="XP_014666699.1">
    <property type="nucleotide sequence ID" value="XM_014811213.1"/>
</dbReference>
<keyword evidence="6 7" id="KW-0472">Membrane</keyword>
<evidence type="ECO:0000256" key="7">
    <source>
        <dbReference type="SAM" id="Phobius"/>
    </source>
</evidence>
<evidence type="ECO:0000313" key="9">
    <source>
        <dbReference type="RefSeq" id="XP_014666699.1"/>
    </source>
</evidence>
<gene>
    <name evidence="9" type="primary">LOC106808479</name>
</gene>
<accession>A0ABM1E3C8</accession>
<evidence type="ECO:0000256" key="4">
    <source>
        <dbReference type="ARBA" id="ARBA00022968"/>
    </source>
</evidence>
<feature type="transmembrane region" description="Helical" evidence="7">
    <location>
        <begin position="32"/>
        <end position="57"/>
    </location>
</feature>
<name>A0ABM1E3C8_PRICU</name>
<dbReference type="InterPro" id="IPR038702">
    <property type="entry name" value="Na/K_ATPase_sub_beta_sf"/>
</dbReference>
<dbReference type="PANTHER" id="PTHR11523">
    <property type="entry name" value="SODIUM/POTASSIUM-DEPENDENT ATPASE BETA SUBUNIT"/>
    <property type="match status" value="1"/>
</dbReference>
<evidence type="ECO:0000256" key="6">
    <source>
        <dbReference type="ARBA" id="ARBA00023136"/>
    </source>
</evidence>
<keyword evidence="3 7" id="KW-0812">Transmembrane</keyword>
<dbReference type="Proteomes" id="UP000695022">
    <property type="component" value="Unplaced"/>
</dbReference>
<evidence type="ECO:0000256" key="5">
    <source>
        <dbReference type="ARBA" id="ARBA00022989"/>
    </source>
</evidence>
<dbReference type="PANTHER" id="PTHR11523:SF28">
    <property type="entry name" value="NA_K-ATPASE BETA SUBUNIT ISOFORM 4-RELATED"/>
    <property type="match status" value="1"/>
</dbReference>
<dbReference type="Pfam" id="PF00287">
    <property type="entry name" value="Na_K-ATPase"/>
    <property type="match status" value="1"/>
</dbReference>
<sequence>MGSEEKCAAPSRLTFLYNPATGEVIGRTGKSWALITIFFAIFYLCLTGFFAINLAVFEATLNDYTPRYYGKHSILGGNPGMGWEPQVDIEKTLVWFRSQKAYAHTYKPYVDELYRFLRPYDEDKQKGEHIFNCEGRPAPTNRVCRFDVKKMIGNEVCKLHLDDFGYNVGKPCIVLTLNKIYNWTAELYEDTSDPGLKDAPQEMKDNRFRNDYIPISCEGVYAADKEYIGKISYYPKYGFPAYFYPYTNTPGYLQPFVAIQLENPQKKTLINIECKAWAKNIEHTRQTHRGMASFEIMID</sequence>
<dbReference type="Gene3D" id="2.60.40.1660">
    <property type="entry name" value="Na, k-atpase alpha subunit"/>
    <property type="match status" value="1"/>
</dbReference>
<evidence type="ECO:0000256" key="2">
    <source>
        <dbReference type="ARBA" id="ARBA00005876"/>
    </source>
</evidence>